<keyword evidence="4" id="KW-1185">Reference proteome</keyword>
<evidence type="ECO:0000313" key="3">
    <source>
        <dbReference type="EMBL" id="QNH96503.1"/>
    </source>
</evidence>
<evidence type="ECO:0000256" key="2">
    <source>
        <dbReference type="SAM" id="Phobius"/>
    </source>
</evidence>
<evidence type="ECO:0000313" key="4">
    <source>
        <dbReference type="Proteomes" id="UP000515275"/>
    </source>
</evidence>
<feature type="compositionally biased region" description="Low complexity" evidence="1">
    <location>
        <begin position="63"/>
        <end position="94"/>
    </location>
</feature>
<keyword evidence="2" id="KW-0472">Membrane</keyword>
<sequence length="325" mass="34682">MTTPSDDNQRNSWPEASGVPHDNGASNGYGAPQHMSDPNGYSAPQGMGNPSGYGAPQGAPASNGYGAPQGAGQPQGNPYGQQQGRNAFDQASQQAAQLGAAAKQSFEKASSALQSSSVKQLGYLPLLVGTIVFALLHFFKWFNLEMRYGGSTVSFGFNGLGYISFPKELVSEMSGDEKGSLWALSTFGILVPIAVVVLLILASLAFKNVQSQRRGGVLAMIGSSLAFYWILFGARGYGNFLEGIKSFAENILSGIGADSGSSFLLELMGFGDMKFASSTTFFYWIEVLLTLCIFALSVFLFWRTTKQDPQATYSSQPAQSVQNQK</sequence>
<proteinExistence type="predicted"/>
<dbReference type="AlphaFoldDB" id="A0A7G7YPT3"/>
<protein>
    <submittedName>
        <fullName evidence="3">Uncharacterized protein</fullName>
    </submittedName>
</protein>
<organism evidence="3 4">
    <name type="scientific">Corynebacterium anserum</name>
    <dbReference type="NCBI Taxonomy" id="2684406"/>
    <lineage>
        <taxon>Bacteria</taxon>
        <taxon>Bacillati</taxon>
        <taxon>Actinomycetota</taxon>
        <taxon>Actinomycetes</taxon>
        <taxon>Mycobacteriales</taxon>
        <taxon>Corynebacteriaceae</taxon>
        <taxon>Corynebacterium</taxon>
    </lineage>
</organism>
<dbReference type="Proteomes" id="UP000515275">
    <property type="component" value="Chromosome"/>
</dbReference>
<feature type="transmembrane region" description="Helical" evidence="2">
    <location>
        <begin position="121"/>
        <end position="139"/>
    </location>
</feature>
<feature type="compositionally biased region" description="Polar residues" evidence="1">
    <location>
        <begin position="1"/>
        <end position="14"/>
    </location>
</feature>
<gene>
    <name evidence="3" type="ORF">GP473_07395</name>
</gene>
<reference evidence="3 4" key="1">
    <citation type="submission" date="2019-12" db="EMBL/GenBank/DDBJ databases">
        <title>Corynebacterium sp. nov., isolated from feces of the Anser Albifrons in China.</title>
        <authorList>
            <person name="Liu Q."/>
        </authorList>
    </citation>
    <scope>NUCLEOTIDE SEQUENCE [LARGE SCALE GENOMIC DNA]</scope>
    <source>
        <strain evidence="3 4">23H37-10</strain>
    </source>
</reference>
<feature type="region of interest" description="Disordered" evidence="1">
    <location>
        <begin position="1"/>
        <end position="94"/>
    </location>
</feature>
<feature type="transmembrane region" description="Helical" evidence="2">
    <location>
        <begin position="281"/>
        <end position="302"/>
    </location>
</feature>
<keyword evidence="2" id="KW-0812">Transmembrane</keyword>
<accession>A0A7G7YPT3</accession>
<name>A0A7G7YPT3_9CORY</name>
<dbReference type="EMBL" id="CP046883">
    <property type="protein sequence ID" value="QNH96503.1"/>
    <property type="molecule type" value="Genomic_DNA"/>
</dbReference>
<keyword evidence="2" id="KW-1133">Transmembrane helix</keyword>
<feature type="transmembrane region" description="Helical" evidence="2">
    <location>
        <begin position="217"/>
        <end position="237"/>
    </location>
</feature>
<feature type="transmembrane region" description="Helical" evidence="2">
    <location>
        <begin position="181"/>
        <end position="205"/>
    </location>
</feature>
<evidence type="ECO:0000256" key="1">
    <source>
        <dbReference type="SAM" id="MobiDB-lite"/>
    </source>
</evidence>
<dbReference type="KEGG" id="cans:GP473_07395"/>